<keyword evidence="2" id="KW-1133">Transmembrane helix</keyword>
<keyword evidence="2" id="KW-0812">Transmembrane</keyword>
<dbReference type="Proteomes" id="UP000311919">
    <property type="component" value="Unassembled WGS sequence"/>
</dbReference>
<keyword evidence="6" id="KW-1185">Reference proteome</keyword>
<dbReference type="OrthoDB" id="6247150at2759"/>
<feature type="chain" id="PRO_5021292392" description="DUF5735 domain-containing protein" evidence="3">
    <location>
        <begin position="26"/>
        <end position="1838"/>
    </location>
</feature>
<feature type="domain" description="DUF5735" evidence="4">
    <location>
        <begin position="49"/>
        <end position="185"/>
    </location>
</feature>
<dbReference type="InterPro" id="IPR043793">
    <property type="entry name" value="DUF5735"/>
</dbReference>
<evidence type="ECO:0000259" key="4">
    <source>
        <dbReference type="Pfam" id="PF19006"/>
    </source>
</evidence>
<feature type="compositionally biased region" description="Basic and acidic residues" evidence="1">
    <location>
        <begin position="1106"/>
        <end position="1117"/>
    </location>
</feature>
<evidence type="ECO:0000256" key="2">
    <source>
        <dbReference type="SAM" id="Phobius"/>
    </source>
</evidence>
<proteinExistence type="predicted"/>
<sequence length="1838" mass="204451">MRSVLHTAKFLLLFNLTLFIRTLIGIAPDIYTDPNELAFEVYNANDTLEKSFFLIQPAMEGSIIGQLGPYNSTHFYKMASMNVFLNTHIVFVYKTESSPLYALCSLENNYLVAQQNTFILCTFRVYIQSFDAHVFSNSSCTIRTVNETECVAKLDLDFIKMQFRAYMTESLTLFVKYNATAYQANHTEPYINYVERSDITHSLIHQSQILPPVTAIQKQDFEWNNIDYEVLNTSLLQIGIPSLRLNQEFPLRVAINRSSRIQEFRLGVQFGSNLRFIRPKPSKYWGIKVIPNQYGINIRFRNKKPDMILKPGGQISDKSFMNVAELIMEYIVQENYLPGISHNNHNTVASSSNSINSATVPLSQFRSDRLNANDLFGIDNDIFQENSSTDSELDLTEDNQDTENNNLGTIKHSITNNNVNDNKDHTFTKKPIIQVKLIHFIHQLNSSKITLSSSNNFINLDIPRLLTQSNNMHIFVQFEPRDIIEPPWFPAISTPEPRKLRIIGLIPYQYPNFMDNDRPYNFPLSTSSIGRLVDLTRSVYCRPSTTRGLSDTLMDVIISSSPACSISMKQAPSEIENISPPFNDGFLRDLKSNMLTKASGGLGMRAGWSDQLVLALPSSVEQNYHIPIAPSIYGPISLDMQWPWRDWRGPTVRRWMLEGFQIHTTKTLLRKIISWKIPHSSVLNDNNALLHLLTGNETLSGINRYEQTLVTVTARIYTMKPGTGQRIYLGSSFSDRQHGSTSYSIPPLHGQFHAHEDGSSELMFDITRLLPPWALIVKPVKSQQSSSKLDVKPAAYLHHDAFSGRPYLIGRWPGKVELNLVATLGDFQPLATLLIDVVDFTDLASQPNSVHAENVDIVALKAECIDPHLELSGSLNPTITSSSEGSAFDYGSQDAYSKKQSYLFEEKYDGGRTTTIQDYSLPNPHRLNINLIGRSPKSVKLVTAAASSTIRHPQSFKFKLIQTDQNAAIIMDTVRPSVSSAVCPIHLLVINIILSDGSMIGAHTVPKNQLRISSYGSKYVWDPAVLIQPKAGEEDYAQNITVPINSLIIWPAVLTDTKEVEFHSLPLAIMDDVFVYIRKSGMVQDPGNSQDPSDWFAKEKRDEVSEKIRRRDEHGKDSPVASTHSGPWLQFSTLLTTSNSGSSFKSNDSSNQYVEAVPLITYILVIVGCLAVFLLVAIYVIIIILRKKHIAQPKADNKSHFSLLPGYQGHFNKKVDKFDSDKTNDIGDGILNGRLTLSYMTSSTGDQSKQLNMTSTFYNINSGEPLISGGKVDGSSPRCLESRTQLVSGRSCSSMGSVNSGTFINTNVKHSIVVDTTTNPYFICSESSSSGRVQHVSQNSCSTNLSPVNTPPAIVNYQMISNNPVSHENWNTPPANLSIHSNHLSKIPYYGGRNMDQCAIWATTHHADGQPYNGEYTSGLGSVGTAEGCSDEGVASGIEVNSLSQEFNNNSSGGINCFLGSMRCKLDPNCQQQQGHTSNDYHPVNDSFNGMINHNGNNITRNQSAELPTKYKNNLLTGTAIYGPGVFMGGGSLSGASSGADNSEYRQDRGQPGVRCHISGDLNSRSNNIMYSPANEVNSNLNSLSRSMDKQKAIELTFNYTSNSSPKNSLMNESFQKLNPHIEQSENSNEKFRKSVMACENSVLINRACIISEDSSHNQLNATFCLNNHNLHPTNNPNSEEHDGFFFHVPPMVLLNNRVNSGSVIRSSLNSPLMPNRSNECGEANSYNSKQPSLGYKRSDSFGMATHQTPVASSNSHKNNDFLQKSTFNSDKQDLFNRDSITMVGAIDEMIGDSSDITDEGIIPYKSTDKLTEITGNTSDCTKTSGVSYLYKIPPPEV</sequence>
<feature type="transmembrane region" description="Helical" evidence="2">
    <location>
        <begin position="1159"/>
        <end position="1185"/>
    </location>
</feature>
<protein>
    <recommendedName>
        <fullName evidence="4">DUF5735 domain-containing protein</fullName>
    </recommendedName>
</protein>
<dbReference type="EMBL" id="SKCS01000039">
    <property type="protein sequence ID" value="TNN19819.1"/>
    <property type="molecule type" value="Genomic_DNA"/>
</dbReference>
<gene>
    <name evidence="5" type="ORF">EWB00_006019</name>
</gene>
<evidence type="ECO:0000313" key="5">
    <source>
        <dbReference type="EMBL" id="TNN19819.1"/>
    </source>
</evidence>
<evidence type="ECO:0000256" key="3">
    <source>
        <dbReference type="SAM" id="SignalP"/>
    </source>
</evidence>
<organism evidence="5 6">
    <name type="scientific">Schistosoma japonicum</name>
    <name type="common">Blood fluke</name>
    <dbReference type="NCBI Taxonomy" id="6182"/>
    <lineage>
        <taxon>Eukaryota</taxon>
        <taxon>Metazoa</taxon>
        <taxon>Spiralia</taxon>
        <taxon>Lophotrochozoa</taxon>
        <taxon>Platyhelminthes</taxon>
        <taxon>Trematoda</taxon>
        <taxon>Digenea</taxon>
        <taxon>Strigeidida</taxon>
        <taxon>Schistosomatoidea</taxon>
        <taxon>Schistosomatidae</taxon>
        <taxon>Schistosoma</taxon>
    </lineage>
</organism>
<name>A0A4Z2DTQ6_SCHJA</name>
<keyword evidence="2" id="KW-0472">Membrane</keyword>
<feature type="region of interest" description="Disordered" evidence="1">
    <location>
        <begin position="1106"/>
        <end position="1125"/>
    </location>
</feature>
<evidence type="ECO:0000256" key="1">
    <source>
        <dbReference type="SAM" id="MobiDB-lite"/>
    </source>
</evidence>
<evidence type="ECO:0000313" key="6">
    <source>
        <dbReference type="Proteomes" id="UP000311919"/>
    </source>
</evidence>
<dbReference type="Pfam" id="PF19006">
    <property type="entry name" value="DUF5735"/>
    <property type="match status" value="1"/>
</dbReference>
<keyword evidence="3" id="KW-0732">Signal</keyword>
<comment type="caution">
    <text evidence="5">The sequence shown here is derived from an EMBL/GenBank/DDBJ whole genome shotgun (WGS) entry which is preliminary data.</text>
</comment>
<accession>A0A4Z2DTQ6</accession>
<reference evidence="5 6" key="1">
    <citation type="submission" date="2019-03" db="EMBL/GenBank/DDBJ databases">
        <title>An improved genome assembly of the fluke Schistosoma japonicum.</title>
        <authorList>
            <person name="Hu W."/>
            <person name="Luo F."/>
            <person name="Yin M."/>
            <person name="Mo X."/>
            <person name="Sun C."/>
            <person name="Wu Q."/>
            <person name="Zhu B."/>
            <person name="Xiang M."/>
            <person name="Wang J."/>
            <person name="Wang Y."/>
            <person name="Zhang T."/>
            <person name="Xu B."/>
            <person name="Zheng H."/>
            <person name="Feng Z."/>
        </authorList>
    </citation>
    <scope>NUCLEOTIDE SEQUENCE [LARGE SCALE GENOMIC DNA]</scope>
    <source>
        <strain evidence="5">HuSjv2</strain>
        <tissue evidence="5">Worms</tissue>
    </source>
</reference>
<feature type="signal peptide" evidence="3">
    <location>
        <begin position="1"/>
        <end position="25"/>
    </location>
</feature>